<comment type="subcellular location">
    <subcellularLocation>
        <location evidence="1">Membrane</location>
        <topology evidence="1">Multi-pass membrane protein</topology>
    </subcellularLocation>
</comment>
<dbReference type="Proteomes" id="UP000006757">
    <property type="component" value="Unassembled WGS sequence"/>
</dbReference>
<feature type="domain" description="3-oxo-5-alpha-steroid 4-dehydrogenase C-terminal" evidence="7">
    <location>
        <begin position="255"/>
        <end position="296"/>
    </location>
</feature>
<sequence>MDAPETGERALSVGAYPLLVIFHLFPLHAPITLWLMDAPFGKFSWDSVLNLPAGIAWAVMECVSPAVFFATLKRLVPLDSLSWRTWILIGCYSVHYFHRALLSPLYLAPKRAPLHLVVVLAAFIFNGLNGSLLAYQFAQLQPRTGLLYWAGIAMWALGFYGNVYHDELLHDLRRPPEQRRVSKSKAKPQKYAVPHGGLFEYISFPNYFCEWLEWSGFALAAGPLLVPVPPLSSMGRYALRLTPLGKLWPTHLLAPAWAFVLAEVTSMLPRALRGHAWYRRTFDYPPRRKAAIPFIL</sequence>
<keyword evidence="9" id="KW-1185">Reference proteome</keyword>
<dbReference type="STRING" id="1220162.K1VIU3"/>
<dbReference type="AlphaFoldDB" id="K1VIU3"/>
<evidence type="ECO:0000313" key="8">
    <source>
        <dbReference type="EMBL" id="EKD00656.1"/>
    </source>
</evidence>
<dbReference type="EMBL" id="AMBO01000336">
    <property type="protein sequence ID" value="EKD00656.1"/>
    <property type="molecule type" value="Genomic_DNA"/>
</dbReference>
<organism evidence="8 9">
    <name type="scientific">Trichosporon asahii var. asahii (strain CBS 8904)</name>
    <name type="common">Yeast</name>
    <dbReference type="NCBI Taxonomy" id="1220162"/>
    <lineage>
        <taxon>Eukaryota</taxon>
        <taxon>Fungi</taxon>
        <taxon>Dikarya</taxon>
        <taxon>Basidiomycota</taxon>
        <taxon>Agaricomycotina</taxon>
        <taxon>Tremellomycetes</taxon>
        <taxon>Trichosporonales</taxon>
        <taxon>Trichosporonaceae</taxon>
        <taxon>Trichosporon</taxon>
    </lineage>
</organism>
<dbReference type="Pfam" id="PF02544">
    <property type="entry name" value="Steroid_dh"/>
    <property type="match status" value="2"/>
</dbReference>
<feature type="transmembrane region" description="Helical" evidence="6">
    <location>
        <begin position="48"/>
        <end position="71"/>
    </location>
</feature>
<evidence type="ECO:0000256" key="5">
    <source>
        <dbReference type="ARBA" id="ARBA00023136"/>
    </source>
</evidence>
<feature type="transmembrane region" description="Helical" evidence="6">
    <location>
        <begin position="146"/>
        <end position="164"/>
    </location>
</feature>
<keyword evidence="3 6" id="KW-0812">Transmembrane</keyword>
<dbReference type="FunCoup" id="K1VIU3">
    <property type="interactions" value="10"/>
</dbReference>
<dbReference type="InParanoid" id="K1VIU3"/>
<feature type="transmembrane region" description="Helical" evidence="6">
    <location>
        <begin position="114"/>
        <end position="134"/>
    </location>
</feature>
<accession>K1VIU3</accession>
<dbReference type="eggNOG" id="KOG1638">
    <property type="taxonomic scope" value="Eukaryota"/>
</dbReference>
<evidence type="ECO:0000259" key="7">
    <source>
        <dbReference type="Pfam" id="PF02544"/>
    </source>
</evidence>
<evidence type="ECO:0000256" key="4">
    <source>
        <dbReference type="ARBA" id="ARBA00022989"/>
    </source>
</evidence>
<evidence type="ECO:0000256" key="1">
    <source>
        <dbReference type="ARBA" id="ARBA00004141"/>
    </source>
</evidence>
<keyword evidence="4 6" id="KW-1133">Transmembrane helix</keyword>
<dbReference type="PANTHER" id="PTHR10556">
    <property type="entry name" value="3-OXO-5-ALPHA-STEROID 4-DEHYDROGENASE"/>
    <property type="match status" value="1"/>
</dbReference>
<feature type="domain" description="3-oxo-5-alpha-steroid 4-dehydrogenase C-terminal" evidence="7">
    <location>
        <begin position="115"/>
        <end position="221"/>
    </location>
</feature>
<evidence type="ECO:0000256" key="2">
    <source>
        <dbReference type="ARBA" id="ARBA00007742"/>
    </source>
</evidence>
<protein>
    <submittedName>
        <fullName evidence="8">3-oxo-5-alpha-steroid 4-dehydrogenase</fullName>
    </submittedName>
</protein>
<reference evidence="8 9" key="1">
    <citation type="journal article" date="2012" name="Eukaryot. Cell">
        <title>Genome sequence of the Trichosporon asahii environmental strain CBS 8904.</title>
        <authorList>
            <person name="Yang R.Y."/>
            <person name="Li H.T."/>
            <person name="Zhu H."/>
            <person name="Zhou G.P."/>
            <person name="Wang M."/>
            <person name="Wang L."/>
        </authorList>
    </citation>
    <scope>NUCLEOTIDE SEQUENCE [LARGE SCALE GENOMIC DNA]</scope>
    <source>
        <strain evidence="8 9">CBS 8904</strain>
    </source>
</reference>
<feature type="transmembrane region" description="Helical" evidence="6">
    <location>
        <begin position="83"/>
        <end position="102"/>
    </location>
</feature>
<name>K1VIU3_TRIAC</name>
<dbReference type="PROSITE" id="PS50244">
    <property type="entry name" value="S5A_REDUCTASE"/>
    <property type="match status" value="1"/>
</dbReference>
<evidence type="ECO:0000256" key="3">
    <source>
        <dbReference type="ARBA" id="ARBA00022692"/>
    </source>
</evidence>
<comment type="caution">
    <text evidence="8">The sequence shown here is derived from an EMBL/GenBank/DDBJ whole genome shotgun (WGS) entry which is preliminary data.</text>
</comment>
<proteinExistence type="inferred from homology"/>
<feature type="transmembrane region" description="Helical" evidence="6">
    <location>
        <begin position="15"/>
        <end position="36"/>
    </location>
</feature>
<keyword evidence="5 6" id="KW-0472">Membrane</keyword>
<dbReference type="InterPro" id="IPR039357">
    <property type="entry name" value="SRD5A/TECR"/>
</dbReference>
<evidence type="ECO:0000256" key="6">
    <source>
        <dbReference type="SAM" id="Phobius"/>
    </source>
</evidence>
<dbReference type="GO" id="GO:0016020">
    <property type="term" value="C:membrane"/>
    <property type="evidence" value="ECO:0007669"/>
    <property type="project" value="UniProtKB-SubCell"/>
</dbReference>
<gene>
    <name evidence="8" type="ORF">A1Q2_05051</name>
</gene>
<dbReference type="OrthoDB" id="5788137at2759"/>
<dbReference type="GO" id="GO:0016627">
    <property type="term" value="F:oxidoreductase activity, acting on the CH-CH group of donors"/>
    <property type="evidence" value="ECO:0007669"/>
    <property type="project" value="InterPro"/>
</dbReference>
<dbReference type="OMA" id="PEEWYTD"/>
<dbReference type="GO" id="GO:0006629">
    <property type="term" value="P:lipid metabolic process"/>
    <property type="evidence" value="ECO:0007669"/>
    <property type="project" value="InterPro"/>
</dbReference>
<dbReference type="InterPro" id="IPR001104">
    <property type="entry name" value="3-oxo-5_a-steroid_4-DH_C"/>
</dbReference>
<comment type="similarity">
    <text evidence="2">Belongs to the steroid 5-alpha reductase family.</text>
</comment>
<dbReference type="PANTHER" id="PTHR10556:SF43">
    <property type="entry name" value="STEROID 5-ALPHA-REDUCTASE DET2"/>
    <property type="match status" value="1"/>
</dbReference>
<dbReference type="HOGENOM" id="CLU_065395_0_0_1"/>
<evidence type="ECO:0000313" key="9">
    <source>
        <dbReference type="Proteomes" id="UP000006757"/>
    </source>
</evidence>